<dbReference type="Proteomes" id="UP001216218">
    <property type="component" value="Segment"/>
</dbReference>
<keyword evidence="2" id="KW-1185">Reference proteome</keyword>
<dbReference type="InterPro" id="IPR002052">
    <property type="entry name" value="DNA_methylase_N6_adenine_CS"/>
</dbReference>
<dbReference type="EMBL" id="ON366412">
    <property type="protein sequence ID" value="USL89538.1"/>
    <property type="molecule type" value="Genomic_DNA"/>
</dbReference>
<dbReference type="SUPFAM" id="SSF53335">
    <property type="entry name" value="S-adenosyl-L-methionine-dependent methyltransferases"/>
    <property type="match status" value="1"/>
</dbReference>
<protein>
    <submittedName>
        <fullName evidence="1">NAD(P)-dependent oxidoreductase</fullName>
    </submittedName>
</protein>
<dbReference type="GO" id="GO:0032259">
    <property type="term" value="P:methylation"/>
    <property type="evidence" value="ECO:0007669"/>
    <property type="project" value="InterPro"/>
</dbReference>
<gene>
    <name evidence="1" type="ORF">vBBcePLY3_00027</name>
</gene>
<evidence type="ECO:0000313" key="1">
    <source>
        <dbReference type="EMBL" id="USL89538.1"/>
    </source>
</evidence>
<dbReference type="GO" id="GO:0008168">
    <property type="term" value="F:methyltransferase activity"/>
    <property type="evidence" value="ECO:0007669"/>
    <property type="project" value="InterPro"/>
</dbReference>
<dbReference type="InterPro" id="IPR029063">
    <property type="entry name" value="SAM-dependent_MTases_sf"/>
</dbReference>
<dbReference type="GO" id="GO:0003676">
    <property type="term" value="F:nucleic acid binding"/>
    <property type="evidence" value="ECO:0007669"/>
    <property type="project" value="InterPro"/>
</dbReference>
<sequence>MIANALTGHKNSGKRENNDFYCTPEHAVLSLLEKEDFKGDIWECACGNGAISNVLINKGYNVLSTDIIDRNYGEVLDFLSEHNKKVENIITNPPYKYALEFIEKGLKSSNKIALLLKLNFLEGQKRKKFFEKYPPKHVHVFSKRLTFYEPDSDKQGKSGVLAFAWFVWEKGFKGNPSISWI</sequence>
<reference evidence="1" key="1">
    <citation type="submission" date="2022-04" db="EMBL/GenBank/DDBJ databases">
        <authorList>
            <person name="Yang M."/>
            <person name="Tan S."/>
        </authorList>
    </citation>
    <scope>NUCLEOTIDE SEQUENCE</scope>
</reference>
<dbReference type="PROSITE" id="PS00092">
    <property type="entry name" value="N6_MTASE"/>
    <property type="match status" value="1"/>
</dbReference>
<organism evidence="1 2">
    <name type="scientific">Bacillus phage vB_BceP_LY3</name>
    <dbReference type="NCBI Taxonomy" id="2950458"/>
    <lineage>
        <taxon>Viruses</taxon>
        <taxon>Duplodnaviria</taxon>
        <taxon>Heunggongvirae</taxon>
        <taxon>Uroviricota</taxon>
        <taxon>Caudoviricetes</taxon>
        <taxon>Salasmaviridae</taxon>
        <taxon>Northropvirinae</taxon>
        <taxon>Layangcvirus</taxon>
        <taxon>Layangcvirus LY3</taxon>
    </lineage>
</organism>
<accession>A0AAE9S2G5</accession>
<name>A0AAE9S2G5_9CAUD</name>
<evidence type="ECO:0000313" key="2">
    <source>
        <dbReference type="Proteomes" id="UP001216218"/>
    </source>
</evidence>
<proteinExistence type="predicted"/>